<dbReference type="SUPFAM" id="SSF52540">
    <property type="entry name" value="P-loop containing nucleoside triphosphate hydrolases"/>
    <property type="match status" value="1"/>
</dbReference>
<evidence type="ECO:0000259" key="2">
    <source>
        <dbReference type="PROSITE" id="PS51456"/>
    </source>
</evidence>
<evidence type="ECO:0000256" key="1">
    <source>
        <dbReference type="PROSITE-ProRule" id="PRU00782"/>
    </source>
</evidence>
<proteinExistence type="inferred from homology"/>
<dbReference type="GeneTree" id="ENSGT00940000160318"/>
<dbReference type="InterPro" id="IPR001609">
    <property type="entry name" value="Myosin_head_motor_dom-like"/>
</dbReference>
<keyword evidence="1" id="KW-0505">Motor protein</keyword>
<reference evidence="3" key="3">
    <citation type="submission" date="2025-09" db="UniProtKB">
        <authorList>
            <consortium name="Ensembl"/>
        </authorList>
    </citation>
    <scope>IDENTIFICATION</scope>
</reference>
<name>A0A4W5ND78_9TELE</name>
<dbReference type="Ensembl" id="ENSHHUT00000049051.1">
    <property type="protein sequence ID" value="ENSHHUP00000047319.1"/>
    <property type="gene ID" value="ENSHHUG00000028751.1"/>
</dbReference>
<keyword evidence="1" id="KW-0009">Actin-binding</keyword>
<dbReference type="Pfam" id="PF00063">
    <property type="entry name" value="Myosin_head"/>
    <property type="match status" value="1"/>
</dbReference>
<dbReference type="Proteomes" id="UP000314982">
    <property type="component" value="Unassembled WGS sequence"/>
</dbReference>
<sequence length="112" mass="13302">MDAFMVLHQLRWNGLLEGIRICRKGFPNRIIFAEFKQCYCILNPHAIPDDVFVDSRKATEELLGSLEVYHNQYMLGHQGSRLRVYMCVWSINHVNTHCIYRQMKLYSGFLKY</sequence>
<dbReference type="GO" id="GO:0003774">
    <property type="term" value="F:cytoskeletal motor activity"/>
    <property type="evidence" value="ECO:0007669"/>
    <property type="project" value="InterPro"/>
</dbReference>
<reference evidence="3" key="2">
    <citation type="submission" date="2025-08" db="UniProtKB">
        <authorList>
            <consortium name="Ensembl"/>
        </authorList>
    </citation>
    <scope>IDENTIFICATION</scope>
</reference>
<evidence type="ECO:0000313" key="4">
    <source>
        <dbReference type="Proteomes" id="UP000314982"/>
    </source>
</evidence>
<keyword evidence="4" id="KW-1185">Reference proteome</keyword>
<reference evidence="4" key="1">
    <citation type="submission" date="2018-06" db="EMBL/GenBank/DDBJ databases">
        <title>Genome assembly of Danube salmon.</title>
        <authorList>
            <person name="Macqueen D.J."/>
            <person name="Gundappa M.K."/>
        </authorList>
    </citation>
    <scope>NUCLEOTIDE SEQUENCE [LARGE SCALE GENOMIC DNA]</scope>
</reference>
<dbReference type="AlphaFoldDB" id="A0A4W5ND78"/>
<dbReference type="Gene3D" id="1.20.5.4820">
    <property type="match status" value="1"/>
</dbReference>
<comment type="caution">
    <text evidence="1">Lacks conserved residue(s) required for the propagation of feature annotation.</text>
</comment>
<feature type="domain" description="Myosin motor" evidence="2">
    <location>
        <begin position="1"/>
        <end position="101"/>
    </location>
</feature>
<dbReference type="GO" id="GO:0016459">
    <property type="term" value="C:myosin complex"/>
    <property type="evidence" value="ECO:0007669"/>
    <property type="project" value="UniProtKB-KW"/>
</dbReference>
<dbReference type="InterPro" id="IPR027417">
    <property type="entry name" value="P-loop_NTPase"/>
</dbReference>
<dbReference type="PROSITE" id="PS51456">
    <property type="entry name" value="MYOSIN_MOTOR"/>
    <property type="match status" value="1"/>
</dbReference>
<protein>
    <recommendedName>
        <fullName evidence="2">Myosin motor domain-containing protein</fullName>
    </recommendedName>
</protein>
<dbReference type="GO" id="GO:0005524">
    <property type="term" value="F:ATP binding"/>
    <property type="evidence" value="ECO:0007669"/>
    <property type="project" value="InterPro"/>
</dbReference>
<accession>A0A4W5ND78</accession>
<keyword evidence="1" id="KW-0518">Myosin</keyword>
<evidence type="ECO:0000313" key="3">
    <source>
        <dbReference type="Ensembl" id="ENSHHUP00000047319.1"/>
    </source>
</evidence>
<organism evidence="3 4">
    <name type="scientific">Hucho hucho</name>
    <name type="common">huchen</name>
    <dbReference type="NCBI Taxonomy" id="62062"/>
    <lineage>
        <taxon>Eukaryota</taxon>
        <taxon>Metazoa</taxon>
        <taxon>Chordata</taxon>
        <taxon>Craniata</taxon>
        <taxon>Vertebrata</taxon>
        <taxon>Euteleostomi</taxon>
        <taxon>Actinopterygii</taxon>
        <taxon>Neopterygii</taxon>
        <taxon>Teleostei</taxon>
        <taxon>Protacanthopterygii</taxon>
        <taxon>Salmoniformes</taxon>
        <taxon>Salmonidae</taxon>
        <taxon>Salmoninae</taxon>
        <taxon>Hucho</taxon>
    </lineage>
</organism>
<dbReference type="STRING" id="62062.ENSHHUP00000047319"/>
<dbReference type="GO" id="GO:0003779">
    <property type="term" value="F:actin binding"/>
    <property type="evidence" value="ECO:0007669"/>
    <property type="project" value="UniProtKB-KW"/>
</dbReference>
<comment type="similarity">
    <text evidence="1">Belongs to the TRAFAC class myosin-kinesin ATPase superfamily. Myosin family.</text>
</comment>